<dbReference type="AlphaFoldDB" id="A0A6B0UGG3"/>
<accession>A0A6B0UGG3</accession>
<evidence type="ECO:0000313" key="2">
    <source>
        <dbReference type="EMBL" id="MXU87816.1"/>
    </source>
</evidence>
<keyword evidence="1" id="KW-0732">Signal</keyword>
<feature type="chain" id="PRO_5025562295" evidence="1">
    <location>
        <begin position="25"/>
        <end position="98"/>
    </location>
</feature>
<name>A0A6B0UGG3_IXORI</name>
<dbReference type="EMBL" id="GIFC01005733">
    <property type="protein sequence ID" value="MXU87816.1"/>
    <property type="molecule type" value="Transcribed_RNA"/>
</dbReference>
<sequence length="98" mass="10707">MMSTASSSVSPAPWVFFFISFLLALHYSPLREGQGTVCQCTCRQIDDLVGSRGGCRNDDFNGVWGETCTLSMCAGLSRSTDTMSCLFPRSKRKALGPR</sequence>
<organism evidence="2">
    <name type="scientific">Ixodes ricinus</name>
    <name type="common">Common tick</name>
    <name type="synonym">Acarus ricinus</name>
    <dbReference type="NCBI Taxonomy" id="34613"/>
    <lineage>
        <taxon>Eukaryota</taxon>
        <taxon>Metazoa</taxon>
        <taxon>Ecdysozoa</taxon>
        <taxon>Arthropoda</taxon>
        <taxon>Chelicerata</taxon>
        <taxon>Arachnida</taxon>
        <taxon>Acari</taxon>
        <taxon>Parasitiformes</taxon>
        <taxon>Ixodida</taxon>
        <taxon>Ixodoidea</taxon>
        <taxon>Ixodidae</taxon>
        <taxon>Ixodinae</taxon>
        <taxon>Ixodes</taxon>
    </lineage>
</organism>
<reference evidence="2" key="1">
    <citation type="submission" date="2019-12" db="EMBL/GenBank/DDBJ databases">
        <title>An insight into the sialome of adult female Ixodes ricinus ticks feeding for 6 days.</title>
        <authorList>
            <person name="Perner J."/>
            <person name="Ribeiro J.M.C."/>
        </authorList>
    </citation>
    <scope>NUCLEOTIDE SEQUENCE</scope>
    <source>
        <strain evidence="2">Semi-engorged</strain>
        <tissue evidence="2">Salivary glands</tissue>
    </source>
</reference>
<feature type="signal peptide" evidence="1">
    <location>
        <begin position="1"/>
        <end position="24"/>
    </location>
</feature>
<evidence type="ECO:0000256" key="1">
    <source>
        <dbReference type="SAM" id="SignalP"/>
    </source>
</evidence>
<protein>
    <submittedName>
        <fullName evidence="2">Putative secreted protein</fullName>
    </submittedName>
</protein>
<proteinExistence type="predicted"/>